<dbReference type="EMBL" id="SGVY01000001">
    <property type="protein sequence ID" value="TFH84586.1"/>
    <property type="molecule type" value="Genomic_DNA"/>
</dbReference>
<dbReference type="RefSeq" id="WP_022110885.1">
    <property type="nucleotide sequence ID" value="NZ_CP137559.1"/>
</dbReference>
<dbReference type="AlphaFoldDB" id="A0A4Y8VW04"/>
<proteinExistence type="predicted"/>
<comment type="caution">
    <text evidence="2">The sequence shown here is derived from an EMBL/GenBank/DDBJ whole genome shotgun (WGS) entry which is preliminary data.</text>
</comment>
<evidence type="ECO:0000313" key="2">
    <source>
        <dbReference type="EMBL" id="TFH84586.1"/>
    </source>
</evidence>
<feature type="transmembrane region" description="Helical" evidence="1">
    <location>
        <begin position="12"/>
        <end position="31"/>
    </location>
</feature>
<keyword evidence="1" id="KW-0812">Transmembrane</keyword>
<keyword evidence="1" id="KW-1133">Transmembrane helix</keyword>
<organism evidence="2 3">
    <name type="scientific">Segatella hominis</name>
    <dbReference type="NCBI Taxonomy" id="2518605"/>
    <lineage>
        <taxon>Bacteria</taxon>
        <taxon>Pseudomonadati</taxon>
        <taxon>Bacteroidota</taxon>
        <taxon>Bacteroidia</taxon>
        <taxon>Bacteroidales</taxon>
        <taxon>Prevotellaceae</taxon>
        <taxon>Segatella</taxon>
    </lineage>
</organism>
<accession>A0A4Y8VW04</accession>
<sequence length="116" mass="13605">MSKQLGVIWGYLSHYKYLIVIVVGVLVVGAIDDNSIYQHVKYQIQINNLRSEIKKYTARYQADTKLLREMRVDPKAYQKIARENYFMKADDEDIFVLSTDLPNNNNEEDLENETVE</sequence>
<protein>
    <submittedName>
        <fullName evidence="2">Septum formation initiator family protein</fullName>
    </submittedName>
</protein>
<name>A0A4Y8VW04_9BACT</name>
<dbReference type="GeneID" id="302993789"/>
<reference evidence="2 3" key="1">
    <citation type="submission" date="2019-02" db="EMBL/GenBank/DDBJ databases">
        <title>Draft Genome Sequence of the Prevotella sp. BCRC 81118, Isolated from Human Feces.</title>
        <authorList>
            <person name="Huang C.-H."/>
        </authorList>
    </citation>
    <scope>NUCLEOTIDE SEQUENCE [LARGE SCALE GENOMIC DNA]</scope>
    <source>
        <strain evidence="2 3">BCRC 81118</strain>
    </source>
</reference>
<keyword evidence="3" id="KW-1185">Reference proteome</keyword>
<evidence type="ECO:0000313" key="3">
    <source>
        <dbReference type="Proteomes" id="UP000297872"/>
    </source>
</evidence>
<keyword evidence="1" id="KW-0472">Membrane</keyword>
<evidence type="ECO:0000256" key="1">
    <source>
        <dbReference type="SAM" id="Phobius"/>
    </source>
</evidence>
<dbReference type="OrthoDB" id="1467719at2"/>
<dbReference type="Proteomes" id="UP000297872">
    <property type="component" value="Unassembled WGS sequence"/>
</dbReference>
<gene>
    <name evidence="2" type="ORF">EXN75_00565</name>
</gene>